<evidence type="ECO:0000313" key="2">
    <source>
        <dbReference type="Proteomes" id="UP000283745"/>
    </source>
</evidence>
<organism evidence="1 2">
    <name type="scientific">Blautia obeum</name>
    <dbReference type="NCBI Taxonomy" id="40520"/>
    <lineage>
        <taxon>Bacteria</taxon>
        <taxon>Bacillati</taxon>
        <taxon>Bacillota</taxon>
        <taxon>Clostridia</taxon>
        <taxon>Lachnospirales</taxon>
        <taxon>Lachnospiraceae</taxon>
        <taxon>Blautia</taxon>
    </lineage>
</organism>
<dbReference type="Proteomes" id="UP000283745">
    <property type="component" value="Unassembled WGS sequence"/>
</dbReference>
<protein>
    <submittedName>
        <fullName evidence="1">Uncharacterized protein</fullName>
    </submittedName>
</protein>
<dbReference type="AlphaFoldDB" id="A0A414JB29"/>
<proteinExistence type="predicted"/>
<evidence type="ECO:0000313" key="1">
    <source>
        <dbReference type="EMBL" id="RHE41769.1"/>
    </source>
</evidence>
<reference evidence="1 2" key="1">
    <citation type="submission" date="2018-08" db="EMBL/GenBank/DDBJ databases">
        <title>A genome reference for cultivated species of the human gut microbiota.</title>
        <authorList>
            <person name="Zou Y."/>
            <person name="Xue W."/>
            <person name="Luo G."/>
        </authorList>
    </citation>
    <scope>NUCLEOTIDE SEQUENCE [LARGE SCALE GENOMIC DNA]</scope>
    <source>
        <strain evidence="1 2">AM28-23</strain>
    </source>
</reference>
<accession>A0A414JB29</accession>
<comment type="caution">
    <text evidence="1">The sequence shown here is derived from an EMBL/GenBank/DDBJ whole genome shotgun (WGS) entry which is preliminary data.</text>
</comment>
<dbReference type="EMBL" id="QSKF01000001">
    <property type="protein sequence ID" value="RHE41769.1"/>
    <property type="molecule type" value="Genomic_DNA"/>
</dbReference>
<name>A0A414JB29_9FIRM</name>
<sequence>MPLGGLVGYHRQPYYPPNHSKQIKRASQHRGSLKKIFLKTKRQYFDYAKRSIFDFNGIGGQFTIEAVQVDSRAKYAMKINEIKQACIHLSGRKGDKMEKFKKYAEILKDFSKDMELWKTCEEDDIADAERKYNQNALPEQIKKIRSEYAKKYALVRENALTKVRNETKSIKQRNQGKFKPDFVDLELLKELNAINMAGIPMTESEITAYCRRALASRSSFCVRAVQNIAKKSNIRLNVPTEDTAVQVIDAADKRLRKIISIYDGEFKFGDRNKDQSLIMDSHGWGDSGFLGRLEKEYQSATLEDIKISQMSRKEFETKSAVARVEQMKKPVESVEIGEDIGIRAKDDGSKSVAAQYAKKYSQKMLQAIPESNPEFE</sequence>
<gene>
    <name evidence="1" type="ORF">DW740_00150</name>
</gene>